<reference evidence="2" key="2">
    <citation type="journal article" date="2023" name="IMA Fungus">
        <title>Comparative genomic study of the Penicillium genus elucidates a diverse pangenome and 15 lateral gene transfer events.</title>
        <authorList>
            <person name="Petersen C."/>
            <person name="Sorensen T."/>
            <person name="Nielsen M.R."/>
            <person name="Sondergaard T.E."/>
            <person name="Sorensen J.L."/>
            <person name="Fitzpatrick D.A."/>
            <person name="Frisvad J.C."/>
            <person name="Nielsen K.L."/>
        </authorList>
    </citation>
    <scope>NUCLEOTIDE SEQUENCE</scope>
    <source>
        <strain evidence="2">IBT 17660</strain>
    </source>
</reference>
<proteinExistence type="predicted"/>
<protein>
    <submittedName>
        <fullName evidence="2">Uncharacterized protein</fullName>
    </submittedName>
</protein>
<evidence type="ECO:0000313" key="3">
    <source>
        <dbReference type="Proteomes" id="UP001147760"/>
    </source>
</evidence>
<name>A0A9W9WZU1_9EURO</name>
<comment type="caution">
    <text evidence="2">The sequence shown here is derived from an EMBL/GenBank/DDBJ whole genome shotgun (WGS) entry which is preliminary data.</text>
</comment>
<dbReference type="EMBL" id="JAPWDO010000003">
    <property type="protein sequence ID" value="KAJ5479771.1"/>
    <property type="molecule type" value="Genomic_DNA"/>
</dbReference>
<organism evidence="2 3">
    <name type="scientific">Penicillium desertorum</name>
    <dbReference type="NCBI Taxonomy" id="1303715"/>
    <lineage>
        <taxon>Eukaryota</taxon>
        <taxon>Fungi</taxon>
        <taxon>Dikarya</taxon>
        <taxon>Ascomycota</taxon>
        <taxon>Pezizomycotina</taxon>
        <taxon>Eurotiomycetes</taxon>
        <taxon>Eurotiomycetidae</taxon>
        <taxon>Eurotiales</taxon>
        <taxon>Aspergillaceae</taxon>
        <taxon>Penicillium</taxon>
    </lineage>
</organism>
<accession>A0A9W9WZU1</accession>
<dbReference type="Proteomes" id="UP001147760">
    <property type="component" value="Unassembled WGS sequence"/>
</dbReference>
<gene>
    <name evidence="2" type="ORF">N7530_005280</name>
</gene>
<evidence type="ECO:0000313" key="2">
    <source>
        <dbReference type="EMBL" id="KAJ5479771.1"/>
    </source>
</evidence>
<feature type="region of interest" description="Disordered" evidence="1">
    <location>
        <begin position="107"/>
        <end position="135"/>
    </location>
</feature>
<sequence length="135" mass="14833">MTPSSTIRTARLYHNQTSGSPTPWSFSLLRRTTLRFAIATHDGPQTSRVENNIGHFLGAVFDAQAVNMCFAGLKATGRQYNNAPDTAMTSKPDPQRGDVQHLRVVGEIKAPLVETQDPNGLQRGKRRSTPTRTAD</sequence>
<dbReference type="OrthoDB" id="10495048at2759"/>
<reference evidence="2" key="1">
    <citation type="submission" date="2022-12" db="EMBL/GenBank/DDBJ databases">
        <authorList>
            <person name="Petersen C."/>
        </authorList>
    </citation>
    <scope>NUCLEOTIDE SEQUENCE</scope>
    <source>
        <strain evidence="2">IBT 17660</strain>
    </source>
</reference>
<evidence type="ECO:0000256" key="1">
    <source>
        <dbReference type="SAM" id="MobiDB-lite"/>
    </source>
</evidence>
<dbReference type="AlphaFoldDB" id="A0A9W9WZU1"/>
<keyword evidence="3" id="KW-1185">Reference proteome</keyword>